<accession>A0ABX0SEJ0</accession>
<dbReference type="PANTHER" id="PTHR33490:SF7">
    <property type="entry name" value="BLR2979 PROTEIN"/>
    <property type="match status" value="1"/>
</dbReference>
<evidence type="ECO:0000313" key="3">
    <source>
        <dbReference type="Proteomes" id="UP000749311"/>
    </source>
</evidence>
<feature type="domain" description="Transglutaminase-like" evidence="1">
    <location>
        <begin position="184"/>
        <end position="254"/>
    </location>
</feature>
<name>A0ABX0SEJ0_9ACTN</name>
<proteinExistence type="predicted"/>
<dbReference type="EMBL" id="JAAMOZ010000001">
    <property type="protein sequence ID" value="NIH56807.1"/>
    <property type="molecule type" value="Genomic_DNA"/>
</dbReference>
<dbReference type="InterPro" id="IPR002931">
    <property type="entry name" value="Transglutaminase-like"/>
</dbReference>
<keyword evidence="3" id="KW-1185">Reference proteome</keyword>
<dbReference type="RefSeq" id="WP_167166025.1">
    <property type="nucleotide sequence ID" value="NZ_BAAAOO010000015.1"/>
</dbReference>
<gene>
    <name evidence="2" type="ORF">FB473_001452</name>
</gene>
<comment type="caution">
    <text evidence="2">The sequence shown here is derived from an EMBL/GenBank/DDBJ whole genome shotgun (WGS) entry which is preliminary data.</text>
</comment>
<dbReference type="InterPro" id="IPR038765">
    <property type="entry name" value="Papain-like_cys_pep_sf"/>
</dbReference>
<sequence>MNQSPSLTHRYEVTHRTEYCYDADVTSSFARARLRPRPTPTQQVLRHEVVVSPTPDISDEHVDFFGNYSQYIEIHTPHRILSVGQTSVVDVAWPAVDLSALDLTVADAADRLARDPSLDPTERATYLLASPVIELTDEVRAFASTMVDARCPVGEAIESVYHSIHERFEYSLGVTSVKTTLPEVIGARAGVCQDFAHLAVACFRAVGLPARYVSGYIETSAPGEPAVLTGADATHAWASVLVPDMGWVDLDPTNDHLADSRYIVTAWGRDFRDVSPLKGVIFSSGHDSTLDVAVEVRRLPDSADA</sequence>
<reference evidence="2 3" key="1">
    <citation type="submission" date="2020-02" db="EMBL/GenBank/DDBJ databases">
        <title>Sequencing the genomes of 1000 actinobacteria strains.</title>
        <authorList>
            <person name="Klenk H.-P."/>
        </authorList>
    </citation>
    <scope>NUCLEOTIDE SEQUENCE [LARGE SCALE GENOMIC DNA]</scope>
    <source>
        <strain evidence="2 3">DSM 19609</strain>
    </source>
</reference>
<protein>
    <submittedName>
        <fullName evidence="2">Transglutaminase-like putative cysteine protease</fullName>
    </submittedName>
</protein>
<evidence type="ECO:0000259" key="1">
    <source>
        <dbReference type="SMART" id="SM00460"/>
    </source>
</evidence>
<dbReference type="PANTHER" id="PTHR33490">
    <property type="entry name" value="BLR5614 PROTEIN-RELATED"/>
    <property type="match status" value="1"/>
</dbReference>
<evidence type="ECO:0000313" key="2">
    <source>
        <dbReference type="EMBL" id="NIH56807.1"/>
    </source>
</evidence>
<dbReference type="Proteomes" id="UP000749311">
    <property type="component" value="Unassembled WGS sequence"/>
</dbReference>
<dbReference type="InterPro" id="IPR013589">
    <property type="entry name" value="Bac_transglu_N"/>
</dbReference>
<dbReference type="Pfam" id="PF08379">
    <property type="entry name" value="Bact_transglu_N"/>
    <property type="match status" value="1"/>
</dbReference>
<dbReference type="Gene3D" id="3.10.620.30">
    <property type="match status" value="1"/>
</dbReference>
<dbReference type="Pfam" id="PF01841">
    <property type="entry name" value="Transglut_core"/>
    <property type="match status" value="1"/>
</dbReference>
<organism evidence="2 3">
    <name type="scientific">Brooklawnia cerclae</name>
    <dbReference type="NCBI Taxonomy" id="349934"/>
    <lineage>
        <taxon>Bacteria</taxon>
        <taxon>Bacillati</taxon>
        <taxon>Actinomycetota</taxon>
        <taxon>Actinomycetes</taxon>
        <taxon>Propionibacteriales</taxon>
        <taxon>Propionibacteriaceae</taxon>
        <taxon>Brooklawnia</taxon>
    </lineage>
</organism>
<dbReference type="SUPFAM" id="SSF54001">
    <property type="entry name" value="Cysteine proteinases"/>
    <property type="match status" value="1"/>
</dbReference>
<dbReference type="SMART" id="SM00460">
    <property type="entry name" value="TGc"/>
    <property type="match status" value="1"/>
</dbReference>